<dbReference type="EMBL" id="JBHFFA010000008">
    <property type="protein sequence ID" value="KAL2610050.1"/>
    <property type="molecule type" value="Genomic_DNA"/>
</dbReference>
<dbReference type="Gene3D" id="1.10.8.20">
    <property type="entry name" value="N-terminal domain of phosphatidylinositol transfer protein sec14p"/>
    <property type="match status" value="1"/>
</dbReference>
<keyword evidence="2" id="KW-0813">Transport</keyword>
<feature type="domain" description="CRAL/TRIO N-terminal" evidence="5">
    <location>
        <begin position="98"/>
        <end position="135"/>
    </location>
</feature>
<keyword evidence="7" id="KW-1185">Reference proteome</keyword>
<proteinExistence type="predicted"/>
<dbReference type="InterPro" id="IPR044834">
    <property type="entry name" value="PATL"/>
</dbReference>
<dbReference type="PANTHER" id="PTHR45932:SF17">
    <property type="entry name" value="CELLULAR RETINALDEHYDE-BINDING_TRIPLE FUNCTION DOMAIN-CONTAINING PROTEIN"/>
    <property type="match status" value="1"/>
</dbReference>
<gene>
    <name evidence="6" type="ORF">R1flu_028623</name>
</gene>
<evidence type="ECO:0000256" key="4">
    <source>
        <dbReference type="SAM" id="MobiDB-lite"/>
    </source>
</evidence>
<dbReference type="Pfam" id="PF03765">
    <property type="entry name" value="CRAL_TRIO_N"/>
    <property type="match status" value="1"/>
</dbReference>
<dbReference type="GO" id="GO:0016020">
    <property type="term" value="C:membrane"/>
    <property type="evidence" value="ECO:0007669"/>
    <property type="project" value="UniProtKB-SubCell"/>
</dbReference>
<keyword evidence="3" id="KW-0472">Membrane</keyword>
<dbReference type="AlphaFoldDB" id="A0ABD1XMB1"/>
<feature type="region of interest" description="Disordered" evidence="4">
    <location>
        <begin position="34"/>
        <end position="64"/>
    </location>
</feature>
<evidence type="ECO:0000256" key="3">
    <source>
        <dbReference type="ARBA" id="ARBA00023136"/>
    </source>
</evidence>
<dbReference type="SUPFAM" id="SSF46938">
    <property type="entry name" value="CRAL/TRIO N-terminal domain"/>
    <property type="match status" value="1"/>
</dbReference>
<evidence type="ECO:0000256" key="1">
    <source>
        <dbReference type="ARBA" id="ARBA00004370"/>
    </source>
</evidence>
<accession>A0ABD1XMB1</accession>
<reference evidence="6 7" key="1">
    <citation type="submission" date="2024-09" db="EMBL/GenBank/DDBJ databases">
        <title>Chromosome-scale assembly of Riccia fluitans.</title>
        <authorList>
            <person name="Paukszto L."/>
            <person name="Sawicki J."/>
            <person name="Karawczyk K."/>
            <person name="Piernik-Szablinska J."/>
            <person name="Szczecinska M."/>
            <person name="Mazdziarz M."/>
        </authorList>
    </citation>
    <scope>NUCLEOTIDE SEQUENCE [LARGE SCALE GENOMIC DNA]</scope>
    <source>
        <strain evidence="6">Rf_01</strain>
        <tissue evidence="6">Aerial parts of the thallus</tissue>
    </source>
</reference>
<feature type="compositionally biased region" description="Basic and acidic residues" evidence="4">
    <location>
        <begin position="48"/>
        <end position="61"/>
    </location>
</feature>
<evidence type="ECO:0000313" key="6">
    <source>
        <dbReference type="EMBL" id="KAL2610050.1"/>
    </source>
</evidence>
<sequence length="154" mass="16959">MTTPKTAAAATKVEETKAAKDVATLPVAVSSVGSAEATKEVASNGKSKVSEVEKTEGETHRGSCSRKAVEAVDSVIEVAKEVAVEESEDSIADYDIFFWGVPLLHTKRDKRTDVILLKFLRARDNVNQAFKQLKKAIIWMKFSRPTQFLRGFRS</sequence>
<dbReference type="Proteomes" id="UP001605036">
    <property type="component" value="Unassembled WGS sequence"/>
</dbReference>
<comment type="subcellular location">
    <subcellularLocation>
        <location evidence="1">Membrane</location>
    </subcellularLocation>
</comment>
<name>A0ABD1XMB1_9MARC</name>
<evidence type="ECO:0000259" key="5">
    <source>
        <dbReference type="Pfam" id="PF03765"/>
    </source>
</evidence>
<evidence type="ECO:0000313" key="7">
    <source>
        <dbReference type="Proteomes" id="UP001605036"/>
    </source>
</evidence>
<protein>
    <recommendedName>
        <fullName evidence="5">CRAL/TRIO N-terminal domain-containing protein</fullName>
    </recommendedName>
</protein>
<dbReference type="InterPro" id="IPR011074">
    <property type="entry name" value="CRAL/TRIO_N_dom"/>
</dbReference>
<organism evidence="6 7">
    <name type="scientific">Riccia fluitans</name>
    <dbReference type="NCBI Taxonomy" id="41844"/>
    <lineage>
        <taxon>Eukaryota</taxon>
        <taxon>Viridiplantae</taxon>
        <taxon>Streptophyta</taxon>
        <taxon>Embryophyta</taxon>
        <taxon>Marchantiophyta</taxon>
        <taxon>Marchantiopsida</taxon>
        <taxon>Marchantiidae</taxon>
        <taxon>Marchantiales</taxon>
        <taxon>Ricciaceae</taxon>
        <taxon>Riccia</taxon>
    </lineage>
</organism>
<dbReference type="PANTHER" id="PTHR45932">
    <property type="entry name" value="PATELLIN-1"/>
    <property type="match status" value="1"/>
</dbReference>
<evidence type="ECO:0000256" key="2">
    <source>
        <dbReference type="ARBA" id="ARBA00022448"/>
    </source>
</evidence>
<comment type="caution">
    <text evidence="6">The sequence shown here is derived from an EMBL/GenBank/DDBJ whole genome shotgun (WGS) entry which is preliminary data.</text>
</comment>
<dbReference type="InterPro" id="IPR036273">
    <property type="entry name" value="CRAL/TRIO_N_dom_sf"/>
</dbReference>